<evidence type="ECO:0000256" key="6">
    <source>
        <dbReference type="ARBA" id="ARBA00022525"/>
    </source>
</evidence>
<feature type="region of interest" description="Disordered" evidence="21">
    <location>
        <begin position="512"/>
        <end position="537"/>
    </location>
</feature>
<evidence type="ECO:0000256" key="15">
    <source>
        <dbReference type="ARBA" id="ARBA00023049"/>
    </source>
</evidence>
<dbReference type="PANTHER" id="PTHR12053:SF3">
    <property type="entry name" value="CARBOXYPEPTIDASE Q"/>
    <property type="match status" value="1"/>
</dbReference>
<evidence type="ECO:0000256" key="18">
    <source>
        <dbReference type="ARBA" id="ARBA00023228"/>
    </source>
</evidence>
<keyword evidence="9" id="KW-0479">Metal-binding</keyword>
<evidence type="ECO:0000256" key="1">
    <source>
        <dbReference type="ARBA" id="ARBA00004240"/>
    </source>
</evidence>
<evidence type="ECO:0000256" key="13">
    <source>
        <dbReference type="ARBA" id="ARBA00022833"/>
    </source>
</evidence>
<evidence type="ECO:0000259" key="23">
    <source>
        <dbReference type="Pfam" id="PF04389"/>
    </source>
</evidence>
<evidence type="ECO:0000256" key="16">
    <source>
        <dbReference type="ARBA" id="ARBA00023145"/>
    </source>
</evidence>
<evidence type="ECO:0000256" key="11">
    <source>
        <dbReference type="ARBA" id="ARBA00022801"/>
    </source>
</evidence>
<evidence type="ECO:0000256" key="7">
    <source>
        <dbReference type="ARBA" id="ARBA00022645"/>
    </source>
</evidence>
<reference evidence="25" key="1">
    <citation type="journal article" date="2019" name="Int. J. Syst. Evol. Microbiol.">
        <title>The Global Catalogue of Microorganisms (GCM) 10K type strain sequencing project: providing services to taxonomists for standard genome sequencing and annotation.</title>
        <authorList>
            <consortium name="The Broad Institute Genomics Platform"/>
            <consortium name="The Broad Institute Genome Sequencing Center for Infectious Disease"/>
            <person name="Wu L."/>
            <person name="Ma J."/>
        </authorList>
    </citation>
    <scope>NUCLEOTIDE SEQUENCE [LARGE SCALE GENOMIC DNA]</scope>
    <source>
        <strain evidence="25">CGMCC 4.5798</strain>
    </source>
</reference>
<keyword evidence="17" id="KW-0325">Glycoprotein</keyword>
<keyword evidence="14" id="KW-0333">Golgi apparatus</keyword>
<evidence type="ECO:0000256" key="22">
    <source>
        <dbReference type="SAM" id="SignalP"/>
    </source>
</evidence>
<dbReference type="PROSITE" id="PS51257">
    <property type="entry name" value="PROKAR_LIPOPROTEIN"/>
    <property type="match status" value="1"/>
</dbReference>
<dbReference type="RefSeq" id="WP_379773506.1">
    <property type="nucleotide sequence ID" value="NZ_JBHSMZ010000015.1"/>
</dbReference>
<evidence type="ECO:0000256" key="10">
    <source>
        <dbReference type="ARBA" id="ARBA00022729"/>
    </source>
</evidence>
<feature type="domain" description="Peptidase M28" evidence="23">
    <location>
        <begin position="286"/>
        <end position="502"/>
    </location>
</feature>
<evidence type="ECO:0000313" key="25">
    <source>
        <dbReference type="Proteomes" id="UP001596086"/>
    </source>
</evidence>
<evidence type="ECO:0000256" key="3">
    <source>
        <dbReference type="ARBA" id="ARBA00004555"/>
    </source>
</evidence>
<evidence type="ECO:0000256" key="2">
    <source>
        <dbReference type="ARBA" id="ARBA00004371"/>
    </source>
</evidence>
<evidence type="ECO:0000256" key="5">
    <source>
        <dbReference type="ARBA" id="ARBA00014116"/>
    </source>
</evidence>
<keyword evidence="15" id="KW-0482">Metalloprotease</keyword>
<keyword evidence="16" id="KW-0865">Zymogen</keyword>
<evidence type="ECO:0000256" key="14">
    <source>
        <dbReference type="ARBA" id="ARBA00023034"/>
    </source>
</evidence>
<dbReference type="EMBL" id="JBHSMZ010000015">
    <property type="protein sequence ID" value="MFC5550630.1"/>
    <property type="molecule type" value="Genomic_DNA"/>
</dbReference>
<feature type="chain" id="PRO_5046674744" description="Carboxypeptidase Q" evidence="22">
    <location>
        <begin position="23"/>
        <end position="537"/>
    </location>
</feature>
<feature type="signal peptide" evidence="22">
    <location>
        <begin position="1"/>
        <end position="22"/>
    </location>
</feature>
<proteinExistence type="predicted"/>
<dbReference type="SUPFAM" id="SSF53187">
    <property type="entry name" value="Zn-dependent exopeptidases"/>
    <property type="match status" value="1"/>
</dbReference>
<evidence type="ECO:0000256" key="4">
    <source>
        <dbReference type="ARBA" id="ARBA00004613"/>
    </source>
</evidence>
<evidence type="ECO:0000256" key="21">
    <source>
        <dbReference type="SAM" id="MobiDB-lite"/>
    </source>
</evidence>
<evidence type="ECO:0000313" key="24">
    <source>
        <dbReference type="EMBL" id="MFC5550630.1"/>
    </source>
</evidence>
<dbReference type="Pfam" id="PF04389">
    <property type="entry name" value="Peptidase_M28"/>
    <property type="match status" value="1"/>
</dbReference>
<evidence type="ECO:0000256" key="17">
    <source>
        <dbReference type="ARBA" id="ARBA00023180"/>
    </source>
</evidence>
<gene>
    <name evidence="24" type="ORF">ACFPO9_19100</name>
</gene>
<evidence type="ECO:0000256" key="12">
    <source>
        <dbReference type="ARBA" id="ARBA00022824"/>
    </source>
</evidence>
<keyword evidence="8" id="KW-0645">Protease</keyword>
<keyword evidence="10 22" id="KW-0732">Signal</keyword>
<dbReference type="Gene3D" id="3.40.630.10">
    <property type="entry name" value="Zn peptidases"/>
    <property type="match status" value="2"/>
</dbReference>
<organism evidence="24 25">
    <name type="scientific">Massilia aerilata</name>
    <dbReference type="NCBI Taxonomy" id="453817"/>
    <lineage>
        <taxon>Bacteria</taxon>
        <taxon>Pseudomonadati</taxon>
        <taxon>Pseudomonadota</taxon>
        <taxon>Betaproteobacteria</taxon>
        <taxon>Burkholderiales</taxon>
        <taxon>Oxalobacteraceae</taxon>
        <taxon>Telluria group</taxon>
        <taxon>Massilia</taxon>
    </lineage>
</organism>
<dbReference type="Proteomes" id="UP001596086">
    <property type="component" value="Unassembled WGS sequence"/>
</dbReference>
<comment type="caution">
    <text evidence="24">The sequence shown here is derived from an EMBL/GenBank/DDBJ whole genome shotgun (WGS) entry which is preliminary data.</text>
</comment>
<evidence type="ECO:0000256" key="19">
    <source>
        <dbReference type="ARBA" id="ARBA00025833"/>
    </source>
</evidence>
<keyword evidence="25" id="KW-1185">Reference proteome</keyword>
<keyword evidence="11" id="KW-0378">Hydrolase</keyword>
<comment type="subunit">
    <text evidence="19">Homodimer. The monomeric form is inactive while the homodimer is active.</text>
</comment>
<keyword evidence="6" id="KW-0964">Secreted</keyword>
<evidence type="ECO:0000256" key="20">
    <source>
        <dbReference type="ARBA" id="ARBA00033328"/>
    </source>
</evidence>
<comment type="subcellular location">
    <subcellularLocation>
        <location evidence="1">Endoplasmic reticulum</location>
    </subcellularLocation>
    <subcellularLocation>
        <location evidence="3">Golgi apparatus</location>
    </subcellularLocation>
    <subcellularLocation>
        <location evidence="2">Lysosome</location>
    </subcellularLocation>
    <subcellularLocation>
        <location evidence="4">Secreted</location>
    </subcellularLocation>
</comment>
<keyword evidence="13" id="KW-0862">Zinc</keyword>
<dbReference type="PANTHER" id="PTHR12053">
    <property type="entry name" value="PROTEASE FAMILY M28 PLASMA GLUTAMATE CARBOXYPEPTIDASE-RELATED"/>
    <property type="match status" value="1"/>
</dbReference>
<accession>A0ABW0S3T3</accession>
<keyword evidence="7" id="KW-0121">Carboxypeptidase</keyword>
<keyword evidence="18" id="KW-0458">Lysosome</keyword>
<dbReference type="InterPro" id="IPR039866">
    <property type="entry name" value="CPQ"/>
</dbReference>
<dbReference type="InterPro" id="IPR007484">
    <property type="entry name" value="Peptidase_M28"/>
</dbReference>
<keyword evidence="12" id="KW-0256">Endoplasmic reticulum</keyword>
<name>A0ABW0S3T3_9BURK</name>
<evidence type="ECO:0000256" key="9">
    <source>
        <dbReference type="ARBA" id="ARBA00022723"/>
    </source>
</evidence>
<sequence length="537" mass="58919">MGDIHKASLLATLVAACFGAQAADVDANTINRIADEGYNRGQVVSLAAHLSDRIGGRMTNSPAMRQAEKWTQQMFSTWGLQNVHLEGYDFGRGWWIESASVRMTAPRPLALSAIPVAWTPPTKGTVSAPIAVAPIRHVRDLAQYKGKLRGKIVLVSYPDAPKDDTAATFKRFDEAELGKLSTYDQPHYDPDGSFDMYKKYFEQAREIDRFMAAEGALALVKMSYRGGGLVQGEGYFHRKGETVSLPEIEMAAEDYRRLARLAKVGEVELEMNNNVHFDDRDMNAYNVLAEIPGSDPQAGYVMAGAHLDSWVAGDGAADNGAGSVVVMEAARILAQLGVKPKRTIRFALWSGEEQGLLGSLAYIQKHIATRPRPSDAAHAKLPEFMWETYPITPLPGYNEMAAYFNLDNGSGKIRGIYAEGNFAAMPVLRSWLAPFSSLGADKVVAKKTGGTDHEIMAGMGLPAFQFIQDPLDYGSRVHHSNLDTFDHLRTEDLRQAAVIMATVLLQAAESDTPMPRNVLPKQPTPTDPFLYRDPAKD</sequence>
<protein>
    <recommendedName>
        <fullName evidence="5">Carboxypeptidase Q</fullName>
    </recommendedName>
    <alternativeName>
        <fullName evidence="20">Plasma glutamate carboxypeptidase</fullName>
    </alternativeName>
</protein>
<evidence type="ECO:0000256" key="8">
    <source>
        <dbReference type="ARBA" id="ARBA00022670"/>
    </source>
</evidence>